<dbReference type="SUPFAM" id="SSF56112">
    <property type="entry name" value="Protein kinase-like (PK-like)"/>
    <property type="match status" value="1"/>
</dbReference>
<keyword evidence="3" id="KW-0418">Kinase</keyword>
<keyword evidence="2" id="KW-0547">Nucleotide-binding</keyword>
<accession>A0A401HRR2</accession>
<sequence>MIKEILNEINAIERFLKNHKRYLGEEYVKYQTTLNELRLKVKLKEIENNVRDALKLKSDGEYLKARNLLKKSSNDIDKLEDEMINLKIKTFNSQITNLKNQINNELNLIKNLLLGEDSSINAPYNSSSVNSSNPINQSFSGENELLNKLNELLSKYQNPIKIGEGGFSYVFKAIKNGKTVAIKVPKELTETTGEIFLREIGNWKKLKHINIVQLYYSNIYPYPYIEMEYCEKELNKIKNNLELKEAVLLFFEVLNGLKYAHSKGIIHKDLKPHNILIKNNIPKITDWGLSKEITSKSTTINALTLQYSAPEQISRETIDKRTDIYQMGIILYELTTKKLPFNGNEFDIIYSIKNEMPPKPSELNPLIDEKLEYIILKCIQKDKSKRYQSVEELQKDLSEYLNIQLTTNLTASKTNKDFSRSIFYCADLVLFHLLNNDLGDALNYLYDLKYYADKNCSEEIINSVDNLIKAIEYRIEEGIKEPSDEIKIKAKIVVNKVKMRF</sequence>
<evidence type="ECO:0000259" key="7">
    <source>
        <dbReference type="PROSITE" id="PS50011"/>
    </source>
</evidence>
<dbReference type="InterPro" id="IPR011009">
    <property type="entry name" value="Kinase-like_dom_sf"/>
</dbReference>
<dbReference type="Gene3D" id="3.30.200.20">
    <property type="entry name" value="Phosphorylase Kinase, domain 1"/>
    <property type="match status" value="1"/>
</dbReference>
<feature type="coiled-coil region" evidence="6">
    <location>
        <begin position="62"/>
        <end position="108"/>
    </location>
</feature>
<evidence type="ECO:0000256" key="1">
    <source>
        <dbReference type="ARBA" id="ARBA00022679"/>
    </source>
</evidence>
<comment type="caution">
    <text evidence="8">The sequence shown here is derived from an EMBL/GenBank/DDBJ whole genome shotgun (WGS) entry which is preliminary data.</text>
</comment>
<dbReference type="PROSITE" id="PS50011">
    <property type="entry name" value="PROTEIN_KINASE_DOM"/>
    <property type="match status" value="1"/>
</dbReference>
<dbReference type="GO" id="GO:0004672">
    <property type="term" value="F:protein kinase activity"/>
    <property type="evidence" value="ECO:0007669"/>
    <property type="project" value="InterPro"/>
</dbReference>
<dbReference type="InterPro" id="IPR000719">
    <property type="entry name" value="Prot_kinase_dom"/>
</dbReference>
<dbReference type="CDD" id="cd14014">
    <property type="entry name" value="STKc_PknB_like"/>
    <property type="match status" value="1"/>
</dbReference>
<keyword evidence="9" id="KW-1185">Reference proteome</keyword>
<comment type="similarity">
    <text evidence="5">Belongs to the protein kinase superfamily. Ser/Thr protein kinase family. GCN2 subfamily.</text>
</comment>
<dbReference type="Gene3D" id="1.10.510.10">
    <property type="entry name" value="Transferase(Phosphotransferase) domain 1"/>
    <property type="match status" value="1"/>
</dbReference>
<organism evidence="8 9">
    <name type="scientific">Methanofervidicoccus abyssi</name>
    <dbReference type="NCBI Taxonomy" id="2082189"/>
    <lineage>
        <taxon>Archaea</taxon>
        <taxon>Methanobacteriati</taxon>
        <taxon>Methanobacteriota</taxon>
        <taxon>Methanomada group</taxon>
        <taxon>Methanococci</taxon>
        <taxon>Methanococcales</taxon>
        <taxon>Methanofervidicoccus</taxon>
    </lineage>
</organism>
<keyword evidence="1" id="KW-0808">Transferase</keyword>
<evidence type="ECO:0000256" key="6">
    <source>
        <dbReference type="SAM" id="Coils"/>
    </source>
</evidence>
<keyword evidence="6" id="KW-0175">Coiled coil</keyword>
<evidence type="ECO:0000256" key="2">
    <source>
        <dbReference type="ARBA" id="ARBA00022741"/>
    </source>
</evidence>
<evidence type="ECO:0000256" key="3">
    <source>
        <dbReference type="ARBA" id="ARBA00022777"/>
    </source>
</evidence>
<dbReference type="RefSeq" id="WP_131007698.1">
    <property type="nucleotide sequence ID" value="NZ_BFAX01000004.1"/>
</dbReference>
<keyword evidence="4" id="KW-0067">ATP-binding</keyword>
<evidence type="ECO:0000256" key="4">
    <source>
        <dbReference type="ARBA" id="ARBA00022840"/>
    </source>
</evidence>
<evidence type="ECO:0000313" key="8">
    <source>
        <dbReference type="EMBL" id="GBF36880.1"/>
    </source>
</evidence>
<evidence type="ECO:0000313" key="9">
    <source>
        <dbReference type="Proteomes" id="UP000290527"/>
    </source>
</evidence>
<dbReference type="PROSITE" id="PS00108">
    <property type="entry name" value="PROTEIN_KINASE_ST"/>
    <property type="match status" value="1"/>
</dbReference>
<dbReference type="OrthoDB" id="41005at2157"/>
<proteinExistence type="inferred from homology"/>
<dbReference type="Pfam" id="PF00069">
    <property type="entry name" value="Pkinase"/>
    <property type="match status" value="1"/>
</dbReference>
<dbReference type="InterPro" id="IPR050339">
    <property type="entry name" value="CC_SR_Kinase"/>
</dbReference>
<dbReference type="InterPro" id="IPR008271">
    <property type="entry name" value="Ser/Thr_kinase_AS"/>
</dbReference>
<dbReference type="PANTHER" id="PTHR11042">
    <property type="entry name" value="EUKARYOTIC TRANSLATION INITIATION FACTOR 2-ALPHA KINASE EIF2-ALPHA KINASE -RELATED"/>
    <property type="match status" value="1"/>
</dbReference>
<dbReference type="GO" id="GO:0005524">
    <property type="term" value="F:ATP binding"/>
    <property type="evidence" value="ECO:0007669"/>
    <property type="project" value="UniProtKB-KW"/>
</dbReference>
<dbReference type="InterPro" id="IPR017441">
    <property type="entry name" value="Protein_kinase_ATP_BS"/>
</dbReference>
<dbReference type="SMART" id="SM00220">
    <property type="entry name" value="S_TKc"/>
    <property type="match status" value="1"/>
</dbReference>
<dbReference type="Proteomes" id="UP000290527">
    <property type="component" value="Unassembled WGS sequence"/>
</dbReference>
<gene>
    <name evidence="8" type="ORF">MHHB_P1110</name>
</gene>
<protein>
    <recommendedName>
        <fullName evidence="7">Protein kinase domain-containing protein</fullName>
    </recommendedName>
</protein>
<feature type="domain" description="Protein kinase" evidence="7">
    <location>
        <begin position="156"/>
        <end position="401"/>
    </location>
</feature>
<name>A0A401HRR2_9EURY</name>
<dbReference type="AlphaFoldDB" id="A0A401HRR2"/>
<evidence type="ECO:0000256" key="5">
    <source>
        <dbReference type="ARBA" id="ARBA00037982"/>
    </source>
</evidence>
<dbReference type="EMBL" id="BFAX01000004">
    <property type="protein sequence ID" value="GBF36880.1"/>
    <property type="molecule type" value="Genomic_DNA"/>
</dbReference>
<reference evidence="8 9" key="1">
    <citation type="journal article" date="2019" name="Int. J. Syst. Evol. Microbiol.">
        <title>Methanofervidicoccus abyssi gen. nov., sp. nov., a hydrogenotrophic methanogen, isolated from a hydrothermal vent chimney in the Mid-Cayman Spreading Center, the Caribbean Sea.</title>
        <authorList>
            <person name="Sakai S."/>
            <person name="Takaki Y."/>
            <person name="Miyazaki M."/>
            <person name="Ogawara M."/>
            <person name="Yanagawa K."/>
            <person name="Miyazaki J."/>
            <person name="Takai K."/>
        </authorList>
    </citation>
    <scope>NUCLEOTIDE SEQUENCE [LARGE SCALE GENOMIC DNA]</scope>
    <source>
        <strain evidence="8 9">HHB</strain>
    </source>
</reference>
<dbReference type="GO" id="GO:0005737">
    <property type="term" value="C:cytoplasm"/>
    <property type="evidence" value="ECO:0007669"/>
    <property type="project" value="TreeGrafter"/>
</dbReference>
<dbReference type="PROSITE" id="PS00107">
    <property type="entry name" value="PROTEIN_KINASE_ATP"/>
    <property type="match status" value="1"/>
</dbReference>